<reference evidence="3 4" key="1">
    <citation type="submission" date="2017-08" db="EMBL/GenBank/DDBJ databases">
        <title>Mechanisms for carbon and nitrogen cycling indicate functional differentiation within the Candidate Phyla Radiation.</title>
        <authorList>
            <person name="Danczak R.E."/>
            <person name="Johnston M.D."/>
            <person name="Kenah C."/>
            <person name="Slattery M."/>
            <person name="Wrighton K.C."/>
            <person name="Wilkins M.J."/>
        </authorList>
    </citation>
    <scope>NUCLEOTIDE SEQUENCE [LARGE SCALE GENOMIC DNA]</scope>
    <source>
        <strain evidence="3">Gr01-1014_85</strain>
    </source>
</reference>
<protein>
    <submittedName>
        <fullName evidence="3">Polymorphic outer membrane protein</fullName>
    </submittedName>
</protein>
<keyword evidence="2" id="KW-0472">Membrane</keyword>
<feature type="compositionally biased region" description="Low complexity" evidence="1">
    <location>
        <begin position="596"/>
        <end position="620"/>
    </location>
</feature>
<evidence type="ECO:0000256" key="2">
    <source>
        <dbReference type="SAM" id="Phobius"/>
    </source>
</evidence>
<accession>A0A554JE05</accession>
<name>A0A554JE05_9BACT</name>
<comment type="caution">
    <text evidence="3">The sequence shown here is derived from an EMBL/GenBank/DDBJ whole genome shotgun (WGS) entry which is preliminary data.</text>
</comment>
<dbReference type="EMBL" id="VMFD01000001">
    <property type="protein sequence ID" value="TSC66602.1"/>
    <property type="molecule type" value="Genomic_DNA"/>
</dbReference>
<evidence type="ECO:0000256" key="1">
    <source>
        <dbReference type="SAM" id="MobiDB-lite"/>
    </source>
</evidence>
<evidence type="ECO:0000313" key="4">
    <source>
        <dbReference type="Proteomes" id="UP000316253"/>
    </source>
</evidence>
<feature type="region of interest" description="Disordered" evidence="1">
    <location>
        <begin position="589"/>
        <end position="710"/>
    </location>
</feature>
<proteinExistence type="predicted"/>
<feature type="compositionally biased region" description="Low complexity" evidence="1">
    <location>
        <begin position="630"/>
        <end position="653"/>
    </location>
</feature>
<dbReference type="AlphaFoldDB" id="A0A554JE05"/>
<sequence>MSARQSLIYVGLFVLVIVIGATLRFGVSADEPTTTTRFSDSPQLAYLPTLDQVQVLPSLTDNQALFATNFDAYRVRQILLTNAQGPVSDQIYPYVLSVEALAKLDQLTARQEPEKLAETAPNNTIIGSLPVKLVQSGLPAEVTLAALYQRLRQPGDANQYLIKGRLAKIQDAPTASAGSYYRPTTSVFLVEDFDLNYPLGPQLANGPLPMISDDSDLGGSSANTRELGHALAGVLHRDSRSPSGLTIKLIGTSTLPAIVVENGIPTEARSTLANNYQGLINVAYWYDLRSRVTISGTEYAVVVPKTPTQAAEKRYSVRTAAVWQQSSPKLASSTARYRFVDNQTGLIIAAEADEKTQLSTPVLSDNLDPNACQATGLQSNPELTLQSFCQYRFDLVYRSADQVYYLDKLQRVDSVPDFLGATNPKTSQYRSQFTTVTADFTRFPCGKICNQSTQFEPAVSAGAPGTPRIFYQRKANTSDWPESEQNLAEFKDDFDNTYVRNGSTQVLNYCLQSAIVQSLNYSTIDPAKQATLTIRTLIDRPTKGVNDPKFAQYYRQIITDLSVAGSRSLVENCQNIRLDIEYDRPYDSTGEDDQLVTPSPVYSPIPTTTPTVTPTTTPVPTSTPTPIPTPTATATASATPKASPSPTATPAVICHDLRCRTTPTPSASSKPNPVVSSLPAPVTPTPTISTSPTDDSGQFRITDPTPTSKVLPVNQATRQEGKPNSVRNIFRQIQAGFFSLFSQR</sequence>
<dbReference type="Proteomes" id="UP000316253">
    <property type="component" value="Unassembled WGS sequence"/>
</dbReference>
<keyword evidence="2" id="KW-1133">Transmembrane helix</keyword>
<keyword evidence="2" id="KW-0812">Transmembrane</keyword>
<feature type="transmembrane region" description="Helical" evidence="2">
    <location>
        <begin position="7"/>
        <end position="27"/>
    </location>
</feature>
<organism evidence="3 4">
    <name type="scientific">Candidatus Berkelbacteria bacterium Gr01-1014_85</name>
    <dbReference type="NCBI Taxonomy" id="2017150"/>
    <lineage>
        <taxon>Bacteria</taxon>
        <taxon>Candidatus Berkelbacteria</taxon>
    </lineage>
</organism>
<evidence type="ECO:0000313" key="3">
    <source>
        <dbReference type="EMBL" id="TSC66602.1"/>
    </source>
</evidence>
<gene>
    <name evidence="3" type="ORF">CEO22_8</name>
</gene>
<feature type="compositionally biased region" description="Polar residues" evidence="1">
    <location>
        <begin position="661"/>
        <end position="675"/>
    </location>
</feature>